<reference evidence="3" key="1">
    <citation type="journal article" date="2014" name="Nat. Commun.">
        <title>The emerging biofuel crop Camelina sativa retains a highly undifferentiated hexaploid genome structure.</title>
        <authorList>
            <person name="Kagale S."/>
            <person name="Koh C."/>
            <person name="Nixon J."/>
            <person name="Bollina V."/>
            <person name="Clarke W.E."/>
            <person name="Tuteja R."/>
            <person name="Spillane C."/>
            <person name="Robinson S.J."/>
            <person name="Links M.G."/>
            <person name="Clarke C."/>
            <person name="Higgins E.E."/>
            <person name="Huebert T."/>
            <person name="Sharpe A.G."/>
            <person name="Parkin I.A."/>
        </authorList>
    </citation>
    <scope>NUCLEOTIDE SEQUENCE [LARGE SCALE GENOMIC DNA]</scope>
    <source>
        <strain evidence="3">cv. DH55</strain>
    </source>
</reference>
<sequence length="110" mass="12344">MKLVILLSFLLVLPMFSSGIETSHLDNVHHKIKEKVVMDARRIDLETDYTGPHLRPPVPSRPPKALLHVGNVHHKVKEEVAMNGRRIDFEMDYTGPHPRPPGPPNAPGHA</sequence>
<evidence type="ECO:0000256" key="1">
    <source>
        <dbReference type="SAM" id="MobiDB-lite"/>
    </source>
</evidence>
<keyword evidence="2" id="KW-0732">Signal</keyword>
<feature type="compositionally biased region" description="Pro residues" evidence="1">
    <location>
        <begin position="97"/>
        <end position="110"/>
    </location>
</feature>
<protein>
    <submittedName>
        <fullName evidence="4">Uncharacterized protein LOC104709330</fullName>
    </submittedName>
</protein>
<dbReference type="GeneID" id="104709330"/>
<feature type="signal peptide" evidence="2">
    <location>
        <begin position="1"/>
        <end position="19"/>
    </location>
</feature>
<reference evidence="4" key="2">
    <citation type="submission" date="2025-08" db="UniProtKB">
        <authorList>
            <consortium name="RefSeq"/>
        </authorList>
    </citation>
    <scope>IDENTIFICATION</scope>
    <source>
        <tissue evidence="4">Leaf</tissue>
    </source>
</reference>
<evidence type="ECO:0000313" key="4">
    <source>
        <dbReference type="RefSeq" id="XP_019084682.1"/>
    </source>
</evidence>
<feature type="region of interest" description="Disordered" evidence="1">
    <location>
        <begin position="90"/>
        <end position="110"/>
    </location>
</feature>
<dbReference type="Proteomes" id="UP000694864">
    <property type="component" value="Chromosome 8"/>
</dbReference>
<proteinExistence type="predicted"/>
<evidence type="ECO:0000256" key="2">
    <source>
        <dbReference type="SAM" id="SignalP"/>
    </source>
</evidence>
<name>A0ABM1QD44_CAMSA</name>
<keyword evidence="3" id="KW-1185">Reference proteome</keyword>
<feature type="chain" id="PRO_5045632737" evidence="2">
    <location>
        <begin position="20"/>
        <end position="110"/>
    </location>
</feature>
<organism evidence="3 4">
    <name type="scientific">Camelina sativa</name>
    <name type="common">False flax</name>
    <name type="synonym">Myagrum sativum</name>
    <dbReference type="NCBI Taxonomy" id="90675"/>
    <lineage>
        <taxon>Eukaryota</taxon>
        <taxon>Viridiplantae</taxon>
        <taxon>Streptophyta</taxon>
        <taxon>Embryophyta</taxon>
        <taxon>Tracheophyta</taxon>
        <taxon>Spermatophyta</taxon>
        <taxon>Magnoliopsida</taxon>
        <taxon>eudicotyledons</taxon>
        <taxon>Gunneridae</taxon>
        <taxon>Pentapetalae</taxon>
        <taxon>rosids</taxon>
        <taxon>malvids</taxon>
        <taxon>Brassicales</taxon>
        <taxon>Brassicaceae</taxon>
        <taxon>Camelineae</taxon>
        <taxon>Camelina</taxon>
    </lineage>
</organism>
<accession>A0ABM1QD44</accession>
<gene>
    <name evidence="4" type="primary">LOC104709330</name>
</gene>
<evidence type="ECO:0000313" key="3">
    <source>
        <dbReference type="Proteomes" id="UP000694864"/>
    </source>
</evidence>
<dbReference type="RefSeq" id="XP_019084682.1">
    <property type="nucleotide sequence ID" value="XM_019229137.1"/>
</dbReference>